<evidence type="ECO:0000256" key="1">
    <source>
        <dbReference type="SAM" id="MobiDB-lite"/>
    </source>
</evidence>
<dbReference type="EMBL" id="JALJOV010000010">
    <property type="protein sequence ID" value="KAK9868835.1"/>
    <property type="molecule type" value="Genomic_DNA"/>
</dbReference>
<name>A0AAW1TLB0_9CHLO</name>
<dbReference type="Proteomes" id="UP001485043">
    <property type="component" value="Unassembled WGS sequence"/>
</dbReference>
<reference evidence="2 3" key="1">
    <citation type="journal article" date="2024" name="Nat. Commun.">
        <title>Phylogenomics reveals the evolutionary origins of lichenization in chlorophyte algae.</title>
        <authorList>
            <person name="Puginier C."/>
            <person name="Libourel C."/>
            <person name="Otte J."/>
            <person name="Skaloud P."/>
            <person name="Haon M."/>
            <person name="Grisel S."/>
            <person name="Petersen M."/>
            <person name="Berrin J.G."/>
            <person name="Delaux P.M."/>
            <person name="Dal Grande F."/>
            <person name="Keller J."/>
        </authorList>
    </citation>
    <scope>NUCLEOTIDE SEQUENCE [LARGE SCALE GENOMIC DNA]</scope>
    <source>
        <strain evidence="2 3">SAG 2523</strain>
    </source>
</reference>
<keyword evidence="3" id="KW-1185">Reference proteome</keyword>
<evidence type="ECO:0000313" key="2">
    <source>
        <dbReference type="EMBL" id="KAK9868835.1"/>
    </source>
</evidence>
<protein>
    <submittedName>
        <fullName evidence="2">Uncharacterized protein</fullName>
    </submittedName>
</protein>
<sequence>MQGAFQQSIQGAATAWKTLSLCPKSRSCQGSHPSEQQRKEANQLPEQAHSQRKGSPSLLEMFMGLFSARSRSMFKP</sequence>
<feature type="region of interest" description="Disordered" evidence="1">
    <location>
        <begin position="24"/>
        <end position="56"/>
    </location>
</feature>
<dbReference type="AlphaFoldDB" id="A0AAW1TLB0"/>
<organism evidence="2 3">
    <name type="scientific">Apatococcus fuscideae</name>
    <dbReference type="NCBI Taxonomy" id="2026836"/>
    <lineage>
        <taxon>Eukaryota</taxon>
        <taxon>Viridiplantae</taxon>
        <taxon>Chlorophyta</taxon>
        <taxon>core chlorophytes</taxon>
        <taxon>Trebouxiophyceae</taxon>
        <taxon>Chlorellales</taxon>
        <taxon>Chlorellaceae</taxon>
        <taxon>Apatococcus</taxon>
    </lineage>
</organism>
<accession>A0AAW1TLB0</accession>
<gene>
    <name evidence="2" type="ORF">WJX84_000403</name>
</gene>
<comment type="caution">
    <text evidence="2">The sequence shown here is derived from an EMBL/GenBank/DDBJ whole genome shotgun (WGS) entry which is preliminary data.</text>
</comment>
<evidence type="ECO:0000313" key="3">
    <source>
        <dbReference type="Proteomes" id="UP001485043"/>
    </source>
</evidence>
<proteinExistence type="predicted"/>